<sequence length="441" mass="48053">MRPAKRLRFRFSSPQLLLLLLWAAPRPCAAGDEEEEDAGVPGHKDHHWSYKDMPEWASMFPDCEGHLQSPININTAAISFSAKLEPLLLSGYDLPPEETLPLKNNGHTVLLGLPKKMTLGGGGFPQPYQAAQLHLHWGSGHTRPGSEHTVDGHRYAGEIHVVHYSSRFESFQEAASEPGGLAVLAAFLQVGMETNEPYQHILKHLSDIKEEGEDTAVAGFDVAKLLPYDLGRYFRYNGSLTTPPCYQTVNWTVFNQTVRLSQEQVCAPWSSSLPPLNPLPPLGNHGWLFSLQISVLEETLQGDDEEPIQNNFRLLQGLYGRTVLSSFHSLEKVQPTGGGPLEEGGGQAEPESGGGPSSPLPEGAPRDGHDPASGKGAEQQVGTSLHTGDILAILFGSLFAATALAFVFYVHKHRRQASRHRAPATKPAALYIPASTDEHAL</sequence>
<feature type="signal peptide" evidence="7">
    <location>
        <begin position="1"/>
        <end position="30"/>
    </location>
</feature>
<evidence type="ECO:0000313" key="12">
    <source>
        <dbReference type="RefSeq" id="XP_026540745.1"/>
    </source>
</evidence>
<feature type="domain" description="Alpha-carbonic anhydrase" evidence="10">
    <location>
        <begin position="46"/>
        <end position="327"/>
    </location>
</feature>
<proteinExistence type="inferred from homology"/>
<feature type="region of interest" description="Disordered" evidence="8">
    <location>
        <begin position="331"/>
        <end position="381"/>
    </location>
</feature>
<reference evidence="12" key="1">
    <citation type="submission" date="2025-08" db="UniProtKB">
        <authorList>
            <consortium name="RefSeq"/>
        </authorList>
    </citation>
    <scope>IDENTIFICATION</scope>
</reference>
<dbReference type="InterPro" id="IPR001148">
    <property type="entry name" value="CA_dom"/>
</dbReference>
<comment type="cofactor">
    <cofactor evidence="7">
        <name>Zn(2+)</name>
        <dbReference type="ChEBI" id="CHEBI:29105"/>
    </cofactor>
</comment>
<keyword evidence="9" id="KW-0812">Transmembrane</keyword>
<dbReference type="PROSITE" id="PS51144">
    <property type="entry name" value="ALPHA_CA_2"/>
    <property type="match status" value="1"/>
</dbReference>
<dbReference type="Pfam" id="PF00194">
    <property type="entry name" value="Carb_anhydrase"/>
    <property type="match status" value="1"/>
</dbReference>
<gene>
    <name evidence="12" type="primary">CA9</name>
</gene>
<dbReference type="PANTHER" id="PTHR18952">
    <property type="entry name" value="CARBONIC ANHYDRASE"/>
    <property type="match status" value="1"/>
</dbReference>
<keyword evidence="9" id="KW-0472">Membrane</keyword>
<organism evidence="11 12">
    <name type="scientific">Notechis scutatus</name>
    <name type="common">mainland tiger snake</name>
    <dbReference type="NCBI Taxonomy" id="8663"/>
    <lineage>
        <taxon>Eukaryota</taxon>
        <taxon>Metazoa</taxon>
        <taxon>Chordata</taxon>
        <taxon>Craniata</taxon>
        <taxon>Vertebrata</taxon>
        <taxon>Euteleostomi</taxon>
        <taxon>Lepidosauria</taxon>
        <taxon>Squamata</taxon>
        <taxon>Bifurcata</taxon>
        <taxon>Unidentata</taxon>
        <taxon>Episquamata</taxon>
        <taxon>Toxicofera</taxon>
        <taxon>Serpentes</taxon>
        <taxon>Colubroidea</taxon>
        <taxon>Elapidae</taxon>
        <taxon>Hydrophiinae</taxon>
        <taxon>Notechis</taxon>
    </lineage>
</organism>
<feature type="chain" id="PRO_5027143922" description="Carbonic anhydrase" evidence="7">
    <location>
        <begin position="31"/>
        <end position="441"/>
    </location>
</feature>
<evidence type="ECO:0000313" key="11">
    <source>
        <dbReference type="Proteomes" id="UP000504612"/>
    </source>
</evidence>
<dbReference type="Gene3D" id="3.10.200.10">
    <property type="entry name" value="Alpha carbonic anhydrase"/>
    <property type="match status" value="1"/>
</dbReference>
<accession>A0A6J1VD73</accession>
<dbReference type="KEGG" id="nss:113423518"/>
<evidence type="ECO:0000256" key="6">
    <source>
        <dbReference type="ARBA" id="ARBA00023239"/>
    </source>
</evidence>
<dbReference type="InterPro" id="IPR018338">
    <property type="entry name" value="Carbonic_anhydrase_a-class_CS"/>
</dbReference>
<keyword evidence="4 7" id="KW-0862">Zinc</keyword>
<dbReference type="GO" id="GO:0004089">
    <property type="term" value="F:carbonate dehydratase activity"/>
    <property type="evidence" value="ECO:0007669"/>
    <property type="project" value="UniProtKB-UniRule"/>
</dbReference>
<dbReference type="GO" id="GO:0008270">
    <property type="term" value="F:zinc ion binding"/>
    <property type="evidence" value="ECO:0007669"/>
    <property type="project" value="UniProtKB-UniRule"/>
</dbReference>
<dbReference type="FunFam" id="3.10.200.10:FF:000003">
    <property type="entry name" value="Carbonic anhydrase 12"/>
    <property type="match status" value="1"/>
</dbReference>
<dbReference type="PROSITE" id="PS00162">
    <property type="entry name" value="ALPHA_CA_1"/>
    <property type="match status" value="1"/>
</dbReference>
<keyword evidence="11" id="KW-1185">Reference proteome</keyword>
<evidence type="ECO:0000256" key="8">
    <source>
        <dbReference type="SAM" id="MobiDB-lite"/>
    </source>
</evidence>
<evidence type="ECO:0000256" key="2">
    <source>
        <dbReference type="ARBA" id="ARBA00012925"/>
    </source>
</evidence>
<dbReference type="GO" id="GO:0005886">
    <property type="term" value="C:plasma membrane"/>
    <property type="evidence" value="ECO:0007669"/>
    <property type="project" value="TreeGrafter"/>
</dbReference>
<evidence type="ECO:0000256" key="1">
    <source>
        <dbReference type="ARBA" id="ARBA00010718"/>
    </source>
</evidence>
<comment type="function">
    <text evidence="7">Reversible hydration of carbon dioxide.</text>
</comment>
<feature type="compositionally biased region" description="Gly residues" evidence="8">
    <location>
        <begin position="336"/>
        <end position="356"/>
    </location>
</feature>
<feature type="transmembrane region" description="Helical" evidence="9">
    <location>
        <begin position="390"/>
        <end position="411"/>
    </location>
</feature>
<keyword evidence="6 7" id="KW-0456">Lyase</keyword>
<dbReference type="GeneID" id="113423518"/>
<keyword evidence="7" id="KW-0732">Signal</keyword>
<dbReference type="InterPro" id="IPR036398">
    <property type="entry name" value="CA_dom_sf"/>
</dbReference>
<evidence type="ECO:0000256" key="5">
    <source>
        <dbReference type="ARBA" id="ARBA00023180"/>
    </source>
</evidence>
<dbReference type="AlphaFoldDB" id="A0A6J1VD73"/>
<dbReference type="SMART" id="SM01057">
    <property type="entry name" value="Carb_anhydrase"/>
    <property type="match status" value="1"/>
</dbReference>
<evidence type="ECO:0000256" key="3">
    <source>
        <dbReference type="ARBA" id="ARBA00022723"/>
    </source>
</evidence>
<evidence type="ECO:0000259" key="10">
    <source>
        <dbReference type="PROSITE" id="PS51144"/>
    </source>
</evidence>
<evidence type="ECO:0000256" key="9">
    <source>
        <dbReference type="SAM" id="Phobius"/>
    </source>
</evidence>
<comment type="catalytic activity">
    <reaction evidence="7">
        <text>hydrogencarbonate + H(+) = CO2 + H2O</text>
        <dbReference type="Rhea" id="RHEA:10748"/>
        <dbReference type="ChEBI" id="CHEBI:15377"/>
        <dbReference type="ChEBI" id="CHEBI:15378"/>
        <dbReference type="ChEBI" id="CHEBI:16526"/>
        <dbReference type="ChEBI" id="CHEBI:17544"/>
        <dbReference type="EC" id="4.2.1.1"/>
    </reaction>
</comment>
<dbReference type="RefSeq" id="XP_026540745.1">
    <property type="nucleotide sequence ID" value="XM_026684960.1"/>
</dbReference>
<protein>
    <recommendedName>
        <fullName evidence="2 7">Carbonic anhydrase</fullName>
        <ecNumber evidence="2 7">4.2.1.1</ecNumber>
    </recommendedName>
</protein>
<dbReference type="SUPFAM" id="SSF51069">
    <property type="entry name" value="Carbonic anhydrase"/>
    <property type="match status" value="1"/>
</dbReference>
<keyword evidence="3 7" id="KW-0479">Metal-binding</keyword>
<dbReference type="Proteomes" id="UP000504612">
    <property type="component" value="Unplaced"/>
</dbReference>
<dbReference type="InterPro" id="IPR023561">
    <property type="entry name" value="Carbonic_anhydrase_a-class"/>
</dbReference>
<dbReference type="PANTHER" id="PTHR18952:SF18">
    <property type="entry name" value="CARBONIC ANHYDRASE 9"/>
    <property type="match status" value="1"/>
</dbReference>
<dbReference type="EC" id="4.2.1.1" evidence="2 7"/>
<name>A0A6J1VD73_9SAUR</name>
<keyword evidence="9" id="KW-1133">Transmembrane helix</keyword>
<keyword evidence="5" id="KW-0325">Glycoprotein</keyword>
<comment type="similarity">
    <text evidence="1 7">Belongs to the alpha-carbonic anhydrase family.</text>
</comment>
<evidence type="ECO:0000256" key="4">
    <source>
        <dbReference type="ARBA" id="ARBA00022833"/>
    </source>
</evidence>
<evidence type="ECO:0000256" key="7">
    <source>
        <dbReference type="RuleBase" id="RU367011"/>
    </source>
</evidence>
<dbReference type="CTD" id="768"/>